<evidence type="ECO:0000313" key="12">
    <source>
        <dbReference type="EMBL" id="VDI52723.1"/>
    </source>
</evidence>
<evidence type="ECO:0000256" key="5">
    <source>
        <dbReference type="ARBA" id="ARBA00022692"/>
    </source>
</evidence>
<dbReference type="GO" id="GO:0000139">
    <property type="term" value="C:Golgi membrane"/>
    <property type="evidence" value="ECO:0007669"/>
    <property type="project" value="UniProtKB-SubCell"/>
</dbReference>
<dbReference type="OrthoDB" id="2139606at2759"/>
<sequence>MITKRLKMFLRCSVKNIVLLCVLVILLILGSLMTDIPMEKRSDNTYHLDSYTSNISSSTVRNNHSTNFSVVRKSITVKNLNQKDLYSHPYNYINTPSKTCNHKGSKTDPFLLIIIKSNVRNMDNRIAIRSTWGNISDPSVRVVFLLGFSPFLEKFIRMEQSMYDDIIQEDFLDNYNNNTLKTIMGYNWSVNNCKNTKYLFFVDDDYLVNVRLLLDVFRKRLPSSIFTGCVWYNAKPNRNVRRKWYVSIKEYPDKHWPPYATGGSILMTYDYANKMKEGFKSIKPLYIDDVYLGIVAKKLNIPLTNDGRFHPYYNLGRIHQMYSIHNFQSPNRLVEDWKKLKSILKA</sequence>
<dbReference type="InterPro" id="IPR002659">
    <property type="entry name" value="Glyco_trans_31"/>
</dbReference>
<dbReference type="PANTHER" id="PTHR11214">
    <property type="entry name" value="BETA-1,3-N-ACETYLGLUCOSAMINYLTRANSFERASE"/>
    <property type="match status" value="1"/>
</dbReference>
<gene>
    <name evidence="12" type="ORF">MGAL_10B023244</name>
</gene>
<keyword evidence="7" id="KW-1133">Transmembrane helix</keyword>
<evidence type="ECO:0000256" key="3">
    <source>
        <dbReference type="ARBA" id="ARBA00022676"/>
    </source>
</evidence>
<dbReference type="Gene3D" id="3.90.550.50">
    <property type="match status" value="1"/>
</dbReference>
<evidence type="ECO:0000256" key="2">
    <source>
        <dbReference type="ARBA" id="ARBA00008661"/>
    </source>
</evidence>
<keyword evidence="5" id="KW-0812">Transmembrane</keyword>
<evidence type="ECO:0000256" key="10">
    <source>
        <dbReference type="ARBA" id="ARBA00023180"/>
    </source>
</evidence>
<comment type="caution">
    <text evidence="12">The sequence shown here is derived from an EMBL/GenBank/DDBJ whole genome shotgun (WGS) entry which is preliminary data.</text>
</comment>
<dbReference type="EC" id="2.4.1.-" evidence="11"/>
<dbReference type="GO" id="GO:0006493">
    <property type="term" value="P:protein O-linked glycosylation"/>
    <property type="evidence" value="ECO:0007669"/>
    <property type="project" value="TreeGrafter"/>
</dbReference>
<evidence type="ECO:0000256" key="8">
    <source>
        <dbReference type="ARBA" id="ARBA00023034"/>
    </source>
</evidence>
<dbReference type="PANTHER" id="PTHR11214:SF349">
    <property type="entry name" value="BETA-1,3-GALACTOSYLTRANSFERASE BRN"/>
    <property type="match status" value="1"/>
</dbReference>
<organism evidence="12 13">
    <name type="scientific">Mytilus galloprovincialis</name>
    <name type="common">Mediterranean mussel</name>
    <dbReference type="NCBI Taxonomy" id="29158"/>
    <lineage>
        <taxon>Eukaryota</taxon>
        <taxon>Metazoa</taxon>
        <taxon>Spiralia</taxon>
        <taxon>Lophotrochozoa</taxon>
        <taxon>Mollusca</taxon>
        <taxon>Bivalvia</taxon>
        <taxon>Autobranchia</taxon>
        <taxon>Pteriomorphia</taxon>
        <taxon>Mytilida</taxon>
        <taxon>Mytiloidea</taxon>
        <taxon>Mytilidae</taxon>
        <taxon>Mytilinae</taxon>
        <taxon>Mytilus</taxon>
    </lineage>
</organism>
<keyword evidence="6" id="KW-0735">Signal-anchor</keyword>
<name>A0A8B6FQG5_MYTGA</name>
<dbReference type="GO" id="GO:0016758">
    <property type="term" value="F:hexosyltransferase activity"/>
    <property type="evidence" value="ECO:0007669"/>
    <property type="project" value="InterPro"/>
</dbReference>
<keyword evidence="9" id="KW-0472">Membrane</keyword>
<evidence type="ECO:0000256" key="4">
    <source>
        <dbReference type="ARBA" id="ARBA00022679"/>
    </source>
</evidence>
<keyword evidence="3 11" id="KW-0328">Glycosyltransferase</keyword>
<dbReference type="Proteomes" id="UP000596742">
    <property type="component" value="Unassembled WGS sequence"/>
</dbReference>
<evidence type="ECO:0000256" key="6">
    <source>
        <dbReference type="ARBA" id="ARBA00022968"/>
    </source>
</evidence>
<evidence type="ECO:0000313" key="13">
    <source>
        <dbReference type="Proteomes" id="UP000596742"/>
    </source>
</evidence>
<dbReference type="GO" id="GO:0008194">
    <property type="term" value="F:UDP-glycosyltransferase activity"/>
    <property type="evidence" value="ECO:0007669"/>
    <property type="project" value="TreeGrafter"/>
</dbReference>
<comment type="subcellular location">
    <subcellularLocation>
        <location evidence="1 11">Golgi apparatus membrane</location>
        <topology evidence="1 11">Single-pass type II membrane protein</topology>
    </subcellularLocation>
</comment>
<keyword evidence="10" id="KW-0325">Glycoprotein</keyword>
<dbReference type="AlphaFoldDB" id="A0A8B6FQG5"/>
<evidence type="ECO:0000256" key="1">
    <source>
        <dbReference type="ARBA" id="ARBA00004323"/>
    </source>
</evidence>
<accession>A0A8B6FQG5</accession>
<keyword evidence="4" id="KW-0808">Transferase</keyword>
<dbReference type="FunFam" id="3.90.550.50:FF:000001">
    <property type="entry name" value="Hexosyltransferase"/>
    <property type="match status" value="1"/>
</dbReference>
<evidence type="ECO:0000256" key="9">
    <source>
        <dbReference type="ARBA" id="ARBA00023136"/>
    </source>
</evidence>
<evidence type="ECO:0000256" key="11">
    <source>
        <dbReference type="RuleBase" id="RU363063"/>
    </source>
</evidence>
<keyword evidence="8 11" id="KW-0333">Golgi apparatus</keyword>
<proteinExistence type="inferred from homology"/>
<dbReference type="Pfam" id="PF01762">
    <property type="entry name" value="Galactosyl_T"/>
    <property type="match status" value="1"/>
</dbReference>
<protein>
    <recommendedName>
        <fullName evidence="11">Hexosyltransferase</fullName>
        <ecNumber evidence="11">2.4.1.-</ecNumber>
    </recommendedName>
</protein>
<keyword evidence="13" id="KW-1185">Reference proteome</keyword>
<comment type="similarity">
    <text evidence="2 11">Belongs to the glycosyltransferase 31 family.</text>
</comment>
<evidence type="ECO:0000256" key="7">
    <source>
        <dbReference type="ARBA" id="ARBA00022989"/>
    </source>
</evidence>
<reference evidence="12" key="1">
    <citation type="submission" date="2018-11" db="EMBL/GenBank/DDBJ databases">
        <authorList>
            <person name="Alioto T."/>
            <person name="Alioto T."/>
        </authorList>
    </citation>
    <scope>NUCLEOTIDE SEQUENCE</scope>
</reference>
<dbReference type="EMBL" id="UYJE01007210">
    <property type="protein sequence ID" value="VDI52723.1"/>
    <property type="molecule type" value="Genomic_DNA"/>
</dbReference>